<dbReference type="Proteomes" id="UP000296049">
    <property type="component" value="Unassembled WGS sequence"/>
</dbReference>
<evidence type="ECO:0000313" key="3">
    <source>
        <dbReference type="Proteomes" id="UP000296049"/>
    </source>
</evidence>
<gene>
    <name evidence="2" type="ORF">Anapl_13550</name>
</gene>
<dbReference type="EMBL" id="KB743071">
    <property type="protein sequence ID" value="EOB01591.1"/>
    <property type="molecule type" value="Genomic_DNA"/>
</dbReference>
<reference evidence="3" key="1">
    <citation type="journal article" date="2013" name="Nat. Genet.">
        <title>The duck genome and transcriptome provide insight into an avian influenza virus reservoir species.</title>
        <authorList>
            <person name="Huang Y."/>
            <person name="Li Y."/>
            <person name="Burt D.W."/>
            <person name="Chen H."/>
            <person name="Zhang Y."/>
            <person name="Qian W."/>
            <person name="Kim H."/>
            <person name="Gan S."/>
            <person name="Zhao Y."/>
            <person name="Li J."/>
            <person name="Yi K."/>
            <person name="Feng H."/>
            <person name="Zhu P."/>
            <person name="Li B."/>
            <person name="Liu Q."/>
            <person name="Fairley S."/>
            <person name="Magor K.E."/>
            <person name="Du Z."/>
            <person name="Hu X."/>
            <person name="Goodman L."/>
            <person name="Tafer H."/>
            <person name="Vignal A."/>
            <person name="Lee T."/>
            <person name="Kim K.W."/>
            <person name="Sheng Z."/>
            <person name="An Y."/>
            <person name="Searle S."/>
            <person name="Herrero J."/>
            <person name="Groenen M.A."/>
            <person name="Crooijmans R.P."/>
            <person name="Faraut T."/>
            <person name="Cai Q."/>
            <person name="Webster R.G."/>
            <person name="Aldridge J.R."/>
            <person name="Warren W.C."/>
            <person name="Bartschat S."/>
            <person name="Kehr S."/>
            <person name="Marz M."/>
            <person name="Stadler P.F."/>
            <person name="Smith J."/>
            <person name="Kraus R.H."/>
            <person name="Zhao Y."/>
            <person name="Ren L."/>
            <person name="Fei J."/>
            <person name="Morisson M."/>
            <person name="Kaiser P."/>
            <person name="Griffin D.K."/>
            <person name="Rao M."/>
            <person name="Pitel F."/>
            <person name="Wang J."/>
            <person name="Li N."/>
        </authorList>
    </citation>
    <scope>NUCLEOTIDE SEQUENCE [LARGE SCALE GENOMIC DNA]</scope>
</reference>
<feature type="region of interest" description="Disordered" evidence="1">
    <location>
        <begin position="77"/>
        <end position="98"/>
    </location>
</feature>
<evidence type="ECO:0000256" key="1">
    <source>
        <dbReference type="SAM" id="MobiDB-lite"/>
    </source>
</evidence>
<keyword evidence="3" id="KW-1185">Reference proteome</keyword>
<dbReference type="AlphaFoldDB" id="R0JVL9"/>
<protein>
    <submittedName>
        <fullName evidence="2">Uncharacterized protein</fullName>
    </submittedName>
</protein>
<feature type="compositionally biased region" description="Low complexity" evidence="1">
    <location>
        <begin position="77"/>
        <end position="95"/>
    </location>
</feature>
<accession>R0JVL9</accession>
<sequence>MLLALFIHNAALISDEERSKWKGDALQSAKAILAGPGTLGTADTFTLQNQDRLSKLGLVWSKEAVGVEGMVFVGELSSSTKTPTTGTTQPSPQEPVTALEMKRGPGALSGRQSKCTGRCPQVASDQIFAIPKTPI</sequence>
<name>R0JVL9_ANAPL</name>
<organism evidence="2 3">
    <name type="scientific">Anas platyrhynchos</name>
    <name type="common">Mallard</name>
    <name type="synonym">Anas boschas</name>
    <dbReference type="NCBI Taxonomy" id="8839"/>
    <lineage>
        <taxon>Eukaryota</taxon>
        <taxon>Metazoa</taxon>
        <taxon>Chordata</taxon>
        <taxon>Craniata</taxon>
        <taxon>Vertebrata</taxon>
        <taxon>Euteleostomi</taxon>
        <taxon>Archelosauria</taxon>
        <taxon>Archosauria</taxon>
        <taxon>Dinosauria</taxon>
        <taxon>Saurischia</taxon>
        <taxon>Theropoda</taxon>
        <taxon>Coelurosauria</taxon>
        <taxon>Aves</taxon>
        <taxon>Neognathae</taxon>
        <taxon>Galloanserae</taxon>
        <taxon>Anseriformes</taxon>
        <taxon>Anatidae</taxon>
        <taxon>Anatinae</taxon>
        <taxon>Anas</taxon>
    </lineage>
</organism>
<proteinExistence type="predicted"/>
<evidence type="ECO:0000313" key="2">
    <source>
        <dbReference type="EMBL" id="EOB01591.1"/>
    </source>
</evidence>